<dbReference type="PANTHER" id="PTHR19972:SF10">
    <property type="entry name" value="CALBINDIN-32"/>
    <property type="match status" value="1"/>
</dbReference>
<gene>
    <name evidence="3" type="ORF">IMG5_054770</name>
</gene>
<evidence type="ECO:0000256" key="1">
    <source>
        <dbReference type="ARBA" id="ARBA00022837"/>
    </source>
</evidence>
<proteinExistence type="predicted"/>
<dbReference type="OMA" id="RENVEMW"/>
<evidence type="ECO:0000259" key="2">
    <source>
        <dbReference type="PROSITE" id="PS50222"/>
    </source>
</evidence>
<keyword evidence="1" id="KW-0106">Calcium</keyword>
<dbReference type="SUPFAM" id="SSF47473">
    <property type="entry name" value="EF-hand"/>
    <property type="match status" value="1"/>
</dbReference>
<reference evidence="3 4" key="1">
    <citation type="submission" date="2011-07" db="EMBL/GenBank/DDBJ databases">
        <authorList>
            <person name="Coyne R."/>
            <person name="Brami D."/>
            <person name="Johnson J."/>
            <person name="Hostetler J."/>
            <person name="Hannick L."/>
            <person name="Clark T."/>
            <person name="Cassidy-Hanley D."/>
            <person name="Inman J."/>
        </authorList>
    </citation>
    <scope>NUCLEOTIDE SEQUENCE [LARGE SCALE GENOMIC DNA]</scope>
    <source>
        <strain evidence="3 4">G5</strain>
    </source>
</reference>
<dbReference type="GO" id="GO:0005829">
    <property type="term" value="C:cytosol"/>
    <property type="evidence" value="ECO:0007669"/>
    <property type="project" value="TreeGrafter"/>
</dbReference>
<dbReference type="Pfam" id="PF13499">
    <property type="entry name" value="EF-hand_7"/>
    <property type="match status" value="1"/>
</dbReference>
<dbReference type="GeneID" id="14909561"/>
<evidence type="ECO:0000313" key="3">
    <source>
        <dbReference type="EMBL" id="EGR33387.1"/>
    </source>
</evidence>
<dbReference type="PROSITE" id="PS50222">
    <property type="entry name" value="EF_HAND_2"/>
    <property type="match status" value="2"/>
</dbReference>
<dbReference type="SMART" id="SM00054">
    <property type="entry name" value="EFh"/>
    <property type="match status" value="2"/>
</dbReference>
<evidence type="ECO:0000313" key="4">
    <source>
        <dbReference type="Proteomes" id="UP000008983"/>
    </source>
</evidence>
<dbReference type="GO" id="GO:0005509">
    <property type="term" value="F:calcium ion binding"/>
    <property type="evidence" value="ECO:0007669"/>
    <property type="project" value="InterPro"/>
</dbReference>
<dbReference type="EMBL" id="GL983460">
    <property type="protein sequence ID" value="EGR33387.1"/>
    <property type="molecule type" value="Genomic_DNA"/>
</dbReference>
<accession>G0QN24</accession>
<dbReference type="eggNOG" id="ENOG502SPAU">
    <property type="taxonomic scope" value="Eukaryota"/>
</dbReference>
<dbReference type="InParanoid" id="G0QN24"/>
<dbReference type="InterPro" id="IPR051001">
    <property type="entry name" value="Calbindin_Ca-bind"/>
</dbReference>
<name>G0QN24_ICHMU</name>
<dbReference type="InterPro" id="IPR011992">
    <property type="entry name" value="EF-hand-dom_pair"/>
</dbReference>
<keyword evidence="4" id="KW-1185">Reference proteome</keyword>
<dbReference type="InterPro" id="IPR002048">
    <property type="entry name" value="EF_hand_dom"/>
</dbReference>
<dbReference type="PROSITE" id="PS00018">
    <property type="entry name" value="EF_HAND_1"/>
    <property type="match status" value="2"/>
</dbReference>
<dbReference type="RefSeq" id="XP_004037373.1">
    <property type="nucleotide sequence ID" value="XM_004037325.1"/>
</dbReference>
<dbReference type="GO" id="GO:0005634">
    <property type="term" value="C:nucleus"/>
    <property type="evidence" value="ECO:0007669"/>
    <property type="project" value="TreeGrafter"/>
</dbReference>
<dbReference type="CDD" id="cd00051">
    <property type="entry name" value="EFh"/>
    <property type="match status" value="1"/>
</dbReference>
<sequence>MWIINSLSIRIWRRKSKKSWKKTQYNPEVERRLDVARRLFQKYDTDGSGFLSENEVVGLIKDTYAEMGMKNYTPSTDDVKIWLQMSDSNQDGTVSLEEYEDLVIKSLQKAGIKVEQQRIVF</sequence>
<feature type="domain" description="EF-hand" evidence="2">
    <location>
        <begin position="74"/>
        <end position="109"/>
    </location>
</feature>
<dbReference type="GO" id="GO:0051480">
    <property type="term" value="P:regulation of cytosolic calcium ion concentration"/>
    <property type="evidence" value="ECO:0007669"/>
    <property type="project" value="TreeGrafter"/>
</dbReference>
<protein>
    <recommendedName>
        <fullName evidence="2">EF-hand domain-containing protein</fullName>
    </recommendedName>
</protein>
<organism evidence="3 4">
    <name type="scientific">Ichthyophthirius multifiliis</name>
    <name type="common">White spot disease agent</name>
    <name type="synonym">Ich</name>
    <dbReference type="NCBI Taxonomy" id="5932"/>
    <lineage>
        <taxon>Eukaryota</taxon>
        <taxon>Sar</taxon>
        <taxon>Alveolata</taxon>
        <taxon>Ciliophora</taxon>
        <taxon>Intramacronucleata</taxon>
        <taxon>Oligohymenophorea</taxon>
        <taxon>Hymenostomatida</taxon>
        <taxon>Ophryoglenina</taxon>
        <taxon>Ichthyophthirius</taxon>
    </lineage>
</organism>
<dbReference type="AlphaFoldDB" id="G0QN24"/>
<dbReference type="Proteomes" id="UP000008983">
    <property type="component" value="Unassembled WGS sequence"/>
</dbReference>
<dbReference type="Gene3D" id="1.10.238.10">
    <property type="entry name" value="EF-hand"/>
    <property type="match status" value="1"/>
</dbReference>
<feature type="domain" description="EF-hand" evidence="2">
    <location>
        <begin position="31"/>
        <end position="66"/>
    </location>
</feature>
<dbReference type="OrthoDB" id="26525at2759"/>
<dbReference type="InterPro" id="IPR018247">
    <property type="entry name" value="EF_Hand_1_Ca_BS"/>
</dbReference>
<dbReference type="PANTHER" id="PTHR19972">
    <property type="entry name" value="CALBINDIN"/>
    <property type="match status" value="1"/>
</dbReference>